<organism evidence="1 2">
    <name type="scientific">Trypanosoma conorhini</name>
    <dbReference type="NCBI Taxonomy" id="83891"/>
    <lineage>
        <taxon>Eukaryota</taxon>
        <taxon>Discoba</taxon>
        <taxon>Euglenozoa</taxon>
        <taxon>Kinetoplastea</taxon>
        <taxon>Metakinetoplastina</taxon>
        <taxon>Trypanosomatida</taxon>
        <taxon>Trypanosomatidae</taxon>
        <taxon>Trypanosoma</taxon>
    </lineage>
</organism>
<dbReference type="AlphaFoldDB" id="A0A422PXM6"/>
<evidence type="ECO:0000313" key="1">
    <source>
        <dbReference type="EMBL" id="RNF22227.1"/>
    </source>
</evidence>
<gene>
    <name evidence="1" type="ORF">Tco025E_03159</name>
</gene>
<protein>
    <submittedName>
        <fullName evidence="1">Uncharacterized protein</fullName>
    </submittedName>
</protein>
<sequence length="226" mass="24163">MEVQVGERVALLTTHKTFRDDTEGGLRAVADYPPFCKYVAACAGHGPVPSTFVIRNIRRVAQRVVGLTMDVECDTRSGKVVQTVDLCDSSPAIILPVAAVNDTRYAILVRQRQVSVGCNFILEAFCGAVNDTGNLTAPKDELFQQLGADLQQVRAVSSKGYTVGNEGTAPYKVYSLAVEMTPETLQTLQNASKVVENSLVALPLDEVVSTVSDAKACLAASLLLVS</sequence>
<evidence type="ECO:0000313" key="2">
    <source>
        <dbReference type="Proteomes" id="UP000284403"/>
    </source>
</evidence>
<dbReference type="OrthoDB" id="264166at2759"/>
<reference evidence="1 2" key="1">
    <citation type="journal article" date="2018" name="BMC Genomics">
        <title>Genomic comparison of Trypanosoma conorhini and Trypanosoma rangeli to Trypanosoma cruzi strains of high and low virulence.</title>
        <authorList>
            <person name="Bradwell K.R."/>
            <person name="Koparde V.N."/>
            <person name="Matveyev A.V."/>
            <person name="Serrano M.G."/>
            <person name="Alves J.M."/>
            <person name="Parikh H."/>
            <person name="Huang B."/>
            <person name="Lee V."/>
            <person name="Espinosa-Alvarez O."/>
            <person name="Ortiz P.A."/>
            <person name="Costa-Martins A.G."/>
            <person name="Teixeira M.M."/>
            <person name="Buck G.A."/>
        </authorList>
    </citation>
    <scope>NUCLEOTIDE SEQUENCE [LARGE SCALE GENOMIC DNA]</scope>
    <source>
        <strain evidence="1 2">025E</strain>
    </source>
</reference>
<dbReference type="EMBL" id="MKKU01000141">
    <property type="protein sequence ID" value="RNF22227.1"/>
    <property type="molecule type" value="Genomic_DNA"/>
</dbReference>
<dbReference type="GeneID" id="40316770"/>
<keyword evidence="2" id="KW-1185">Reference proteome</keyword>
<accession>A0A422PXM6</accession>
<name>A0A422PXM6_9TRYP</name>
<dbReference type="Proteomes" id="UP000284403">
    <property type="component" value="Unassembled WGS sequence"/>
</dbReference>
<comment type="caution">
    <text evidence="1">The sequence shown here is derived from an EMBL/GenBank/DDBJ whole genome shotgun (WGS) entry which is preliminary data.</text>
</comment>
<proteinExistence type="predicted"/>
<dbReference type="RefSeq" id="XP_029229775.1">
    <property type="nucleotide sequence ID" value="XM_029370081.1"/>
</dbReference>